<dbReference type="RefSeq" id="WP_252593571.1">
    <property type="nucleotide sequence ID" value="NZ_CP099489.1"/>
</dbReference>
<dbReference type="InterPro" id="IPR003615">
    <property type="entry name" value="HNH_nuc"/>
</dbReference>
<evidence type="ECO:0000313" key="3">
    <source>
        <dbReference type="Proteomes" id="UP001056455"/>
    </source>
</evidence>
<feature type="region of interest" description="Disordered" evidence="1">
    <location>
        <begin position="1"/>
        <end position="55"/>
    </location>
</feature>
<feature type="compositionally biased region" description="Low complexity" evidence="1">
    <location>
        <begin position="563"/>
        <end position="572"/>
    </location>
</feature>
<feature type="compositionally biased region" description="Basic and acidic residues" evidence="1">
    <location>
        <begin position="1"/>
        <end position="15"/>
    </location>
</feature>
<proteinExistence type="predicted"/>
<name>A0ABY4YVB0_9MICO</name>
<feature type="region of interest" description="Disordered" evidence="1">
    <location>
        <begin position="536"/>
        <end position="590"/>
    </location>
</feature>
<feature type="region of interest" description="Disordered" evidence="1">
    <location>
        <begin position="91"/>
        <end position="128"/>
    </location>
</feature>
<feature type="region of interest" description="Disordered" evidence="1">
    <location>
        <begin position="794"/>
        <end position="867"/>
    </location>
</feature>
<feature type="compositionally biased region" description="Low complexity" evidence="1">
    <location>
        <begin position="108"/>
        <end position="125"/>
    </location>
</feature>
<evidence type="ECO:0000313" key="2">
    <source>
        <dbReference type="EMBL" id="USQ80195.1"/>
    </source>
</evidence>
<gene>
    <name evidence="2" type="ORF">NF556_00595</name>
</gene>
<keyword evidence="2" id="KW-0255">Endonuclease</keyword>
<keyword evidence="2" id="KW-0378">Hydrolase</keyword>
<sequence length="867" mass="91337">MDTKVLQGRIRESLRRPPVVRARSSRPAGRKDAAAAAESTDASRVATEFTDDSGAPAELWVTSFADLLAPPPKPKDGAATDQLPIDERDADTVAGGAQGHPDETSADETSANEAHAATEATEVNTDGAGDTAARLQSVLAELGLDAPMVESLADLAQACATVSSVDEQPSVIARGQALLGSIESLNATAGRLDAVLLSATRELTAVQGQMLLLDKGDTTPDDLTATQWEKWRAQAKRATRKEVEALMGWCPGEISDLVAVANLPVAVTAPLAHSLKSGESTWRLVRRYFRACSTFTTEDSAAVANGLFGNDPKASVSERLDSAGEFLGGPWRHREFYRALDREVHKIKGRDPQSTKKTREDNLAANDTRVLVEDNGTAQVMIGCTATQGAAIADRIDKAARAARKAGDPRTLCQLRAAAGIALLLHGTADLTGLPDDPALVTVEQSEQLTKILHGLPAAQLNVIVPLNALIGTTPGGLTPTGFGPGTGIDAEGNPIPAAFAAPSTAAGHPTAGQPGTRASSSCTCECTCGAEADESFTDRAPDDGRTGQDCPDPGSAGPDCPPQQAAPEQAASGTQPPPTPGEPDGEVGVGEVIGKHSVFLSPDEVRTLALTPGSTMHRLLTDPSTGVLVERSIKAYPFDAGMRAHIIAADVFCRMPGCLKPASMAQIDHVQEHGTPGGHTCIANGQPLDAPDHDLKTKKLWDAVIHANRDVTWTTLLGRIYTTKAHDHNQYTKLLTAATDQVDEAITAGADPAAAVDAAVYQALSYRPAGAKLEAEDDDDFSELFTGWHSLTLTHTPENGRRTYHPNPDTMRAEAQRHHDTDDRVPDSEKDDQGERGTEPCGREPEAGDDGPTTPWPRDPDAPPPF</sequence>
<feature type="compositionally biased region" description="Low complexity" evidence="1">
    <location>
        <begin position="495"/>
        <end position="510"/>
    </location>
</feature>
<organism evidence="2 3">
    <name type="scientific">Ornithinimicrobium faecis</name>
    <dbReference type="NCBI Taxonomy" id="2934158"/>
    <lineage>
        <taxon>Bacteria</taxon>
        <taxon>Bacillati</taxon>
        <taxon>Actinomycetota</taxon>
        <taxon>Actinomycetes</taxon>
        <taxon>Micrococcales</taxon>
        <taxon>Ornithinimicrobiaceae</taxon>
        <taxon>Ornithinimicrobium</taxon>
    </lineage>
</organism>
<dbReference type="Proteomes" id="UP001056455">
    <property type="component" value="Chromosome"/>
</dbReference>
<feature type="compositionally biased region" description="Basic and acidic residues" evidence="1">
    <location>
        <begin position="812"/>
        <end position="847"/>
    </location>
</feature>
<reference evidence="2" key="1">
    <citation type="submission" date="2022-06" db="EMBL/GenBank/DDBJ databases">
        <title>Ornithinimicrobium HY1793.</title>
        <authorList>
            <person name="Huang Y."/>
        </authorList>
    </citation>
    <scope>NUCLEOTIDE SEQUENCE</scope>
    <source>
        <strain evidence="2">HY1793</strain>
    </source>
</reference>
<keyword evidence="2" id="KW-0540">Nuclease</keyword>
<accession>A0ABY4YVB0</accession>
<feature type="compositionally biased region" description="Pro residues" evidence="1">
    <location>
        <begin position="855"/>
        <end position="867"/>
    </location>
</feature>
<keyword evidence="3" id="KW-1185">Reference proteome</keyword>
<protein>
    <submittedName>
        <fullName evidence="2">HNH endonuclease</fullName>
    </submittedName>
</protein>
<evidence type="ECO:0000256" key="1">
    <source>
        <dbReference type="SAM" id="MobiDB-lite"/>
    </source>
</evidence>
<dbReference type="CDD" id="cd00085">
    <property type="entry name" value="HNHc"/>
    <property type="match status" value="1"/>
</dbReference>
<dbReference type="GO" id="GO:0004519">
    <property type="term" value="F:endonuclease activity"/>
    <property type="evidence" value="ECO:0007669"/>
    <property type="project" value="UniProtKB-KW"/>
</dbReference>
<feature type="compositionally biased region" description="Low complexity" evidence="1">
    <location>
        <begin position="16"/>
        <end position="27"/>
    </location>
</feature>
<dbReference type="EMBL" id="CP099489">
    <property type="protein sequence ID" value="USQ80195.1"/>
    <property type="molecule type" value="Genomic_DNA"/>
</dbReference>
<feature type="compositionally biased region" description="Basic and acidic residues" evidence="1">
    <location>
        <begin position="537"/>
        <end position="547"/>
    </location>
</feature>
<feature type="region of interest" description="Disordered" evidence="1">
    <location>
        <begin position="482"/>
        <end position="524"/>
    </location>
</feature>